<reference evidence="3" key="1">
    <citation type="submission" date="2016-11" db="UniProtKB">
        <authorList>
            <consortium name="WormBaseParasite"/>
        </authorList>
    </citation>
    <scope>IDENTIFICATION</scope>
</reference>
<name>A0A1I7W8M4_HETBA</name>
<accession>A0A1I7W8M4</accession>
<evidence type="ECO:0000313" key="3">
    <source>
        <dbReference type="WBParaSite" id="Hba_00996"/>
    </source>
</evidence>
<feature type="signal peptide" evidence="1">
    <location>
        <begin position="1"/>
        <end position="15"/>
    </location>
</feature>
<feature type="chain" id="PRO_5013153547" evidence="1">
    <location>
        <begin position="16"/>
        <end position="107"/>
    </location>
</feature>
<dbReference type="Proteomes" id="UP000095283">
    <property type="component" value="Unplaced"/>
</dbReference>
<dbReference type="AlphaFoldDB" id="A0A1I7W8M4"/>
<evidence type="ECO:0000256" key="1">
    <source>
        <dbReference type="SAM" id="SignalP"/>
    </source>
</evidence>
<evidence type="ECO:0000313" key="2">
    <source>
        <dbReference type="Proteomes" id="UP000095283"/>
    </source>
</evidence>
<sequence length="107" mass="11773">MRAVVGLLLTRTAVAVWIFAGTELAALEEARLIGQRGGRSLTRKAAHLGLTSTDNQALKAHSSVELLEYPIIENGYFSCMLINDCGSYDATRPSWNRVRKMEDICTS</sequence>
<keyword evidence="2" id="KW-1185">Reference proteome</keyword>
<dbReference type="WBParaSite" id="Hba_00996">
    <property type="protein sequence ID" value="Hba_00996"/>
    <property type="gene ID" value="Hba_00996"/>
</dbReference>
<protein>
    <submittedName>
        <fullName evidence="3">Secreted protein</fullName>
    </submittedName>
</protein>
<organism evidence="2 3">
    <name type="scientific">Heterorhabditis bacteriophora</name>
    <name type="common">Entomopathogenic nematode worm</name>
    <dbReference type="NCBI Taxonomy" id="37862"/>
    <lineage>
        <taxon>Eukaryota</taxon>
        <taxon>Metazoa</taxon>
        <taxon>Ecdysozoa</taxon>
        <taxon>Nematoda</taxon>
        <taxon>Chromadorea</taxon>
        <taxon>Rhabditida</taxon>
        <taxon>Rhabditina</taxon>
        <taxon>Rhabditomorpha</taxon>
        <taxon>Strongyloidea</taxon>
        <taxon>Heterorhabditidae</taxon>
        <taxon>Heterorhabditis</taxon>
    </lineage>
</organism>
<proteinExistence type="predicted"/>
<keyword evidence="1" id="KW-0732">Signal</keyword>